<dbReference type="AlphaFoldDB" id="A0A3M0M1F7"/>
<accession>A0A3M0M1F7</accession>
<proteinExistence type="predicted"/>
<feature type="domain" description="Cyclophilin-like" evidence="1">
    <location>
        <begin position="44"/>
        <end position="145"/>
    </location>
</feature>
<dbReference type="InterPro" id="IPR041183">
    <property type="entry name" value="Cyclophilin-like"/>
</dbReference>
<dbReference type="Gene3D" id="2.40.100.20">
    <property type="match status" value="1"/>
</dbReference>
<name>A0A3M0M1F7_9RHOB</name>
<evidence type="ECO:0000313" key="2">
    <source>
        <dbReference type="EMBL" id="RMC31608.1"/>
    </source>
</evidence>
<organism evidence="2 3">
    <name type="scientific">Paracoccus alkanivorans</name>
    <dbReference type="NCBI Taxonomy" id="2116655"/>
    <lineage>
        <taxon>Bacteria</taxon>
        <taxon>Pseudomonadati</taxon>
        <taxon>Pseudomonadota</taxon>
        <taxon>Alphaproteobacteria</taxon>
        <taxon>Rhodobacterales</taxon>
        <taxon>Paracoccaceae</taxon>
        <taxon>Paracoccus</taxon>
    </lineage>
</organism>
<evidence type="ECO:0000313" key="3">
    <source>
        <dbReference type="Proteomes" id="UP000273516"/>
    </source>
</evidence>
<evidence type="ECO:0000259" key="1">
    <source>
        <dbReference type="Pfam" id="PF18050"/>
    </source>
</evidence>
<reference evidence="2 3" key="1">
    <citation type="submission" date="2018-07" db="EMBL/GenBank/DDBJ databases">
        <authorList>
            <person name="Zhang Y."/>
            <person name="Wang L."/>
            <person name="Ma S."/>
        </authorList>
    </citation>
    <scope>NUCLEOTIDE SEQUENCE [LARGE SCALE GENOMIC DNA]</scope>
    <source>
        <strain evidence="2 3">4-2</strain>
    </source>
</reference>
<dbReference type="Proteomes" id="UP000273516">
    <property type="component" value="Unassembled WGS sequence"/>
</dbReference>
<dbReference type="OrthoDB" id="5298378at2"/>
<dbReference type="Pfam" id="PF18050">
    <property type="entry name" value="Cyclophil_like2"/>
    <property type="match status" value="1"/>
</dbReference>
<dbReference type="InterPro" id="IPR029000">
    <property type="entry name" value="Cyclophilin-like_dom_sf"/>
</dbReference>
<keyword evidence="3" id="KW-1185">Reference proteome</keyword>
<protein>
    <submittedName>
        <fullName evidence="2">MFS transporter</fullName>
    </submittedName>
</protein>
<dbReference type="EMBL" id="QOKZ01000011">
    <property type="protein sequence ID" value="RMC31608.1"/>
    <property type="molecule type" value="Genomic_DNA"/>
</dbReference>
<dbReference type="SUPFAM" id="SSF50891">
    <property type="entry name" value="Cyclophilin-like"/>
    <property type="match status" value="1"/>
</dbReference>
<gene>
    <name evidence="2" type="ORF">C9E81_20140</name>
</gene>
<comment type="caution">
    <text evidence="2">The sequence shown here is derived from an EMBL/GenBank/DDBJ whole genome shotgun (WGS) entry which is preliminary data.</text>
</comment>
<sequence length="153" mass="17171">MRHKPSRFTLPRRAVLAGAIATLALPRHLHAKSGGNAMRIRCIFADQGFTCLLQDNPTTRDLISMLPLDLTIEDFSTNEKLAHLPRRLDEGGLVDYDDEAPGDLCYFRGWGNLAFFHDDYRYRGDLIRLGHIEGGVEPLLVKGAFPLRIDLIG</sequence>